<feature type="domain" description="TASOR alpha/beta" evidence="4">
    <location>
        <begin position="2133"/>
        <end position="2226"/>
    </location>
</feature>
<evidence type="ECO:0000259" key="5">
    <source>
        <dbReference type="Pfam" id="PF24630"/>
    </source>
</evidence>
<feature type="compositionally biased region" description="Polar residues" evidence="2">
    <location>
        <begin position="1992"/>
        <end position="2001"/>
    </location>
</feature>
<evidence type="ECO:0000256" key="2">
    <source>
        <dbReference type="SAM" id="MobiDB-lite"/>
    </source>
</evidence>
<feature type="region of interest" description="Disordered" evidence="2">
    <location>
        <begin position="456"/>
        <end position="476"/>
    </location>
</feature>
<feature type="compositionally biased region" description="Polar residues" evidence="2">
    <location>
        <begin position="825"/>
        <end position="835"/>
    </location>
</feature>
<feature type="region of interest" description="Disordered" evidence="2">
    <location>
        <begin position="377"/>
        <end position="408"/>
    </location>
</feature>
<name>A0A8K1G3F0_9PASS</name>
<feature type="compositionally biased region" description="Low complexity" evidence="2">
    <location>
        <begin position="1612"/>
        <end position="1621"/>
    </location>
</feature>
<dbReference type="InterPro" id="IPR022188">
    <property type="entry name" value="TASOR_DUF3715"/>
</dbReference>
<feature type="compositionally biased region" description="Basic and acidic residues" evidence="2">
    <location>
        <begin position="1279"/>
        <end position="1288"/>
    </location>
</feature>
<feature type="compositionally biased region" description="Polar residues" evidence="2">
    <location>
        <begin position="794"/>
        <end position="808"/>
    </location>
</feature>
<dbReference type="EMBL" id="SWJQ01000773">
    <property type="protein sequence ID" value="TRZ10988.1"/>
    <property type="molecule type" value="Genomic_DNA"/>
</dbReference>
<feature type="compositionally biased region" description="Acidic residues" evidence="2">
    <location>
        <begin position="1289"/>
        <end position="1301"/>
    </location>
</feature>
<feature type="domain" description="TASOR PIN" evidence="5">
    <location>
        <begin position="2230"/>
        <end position="2366"/>
    </location>
</feature>
<feature type="compositionally biased region" description="Acidic residues" evidence="2">
    <location>
        <begin position="1851"/>
        <end position="1865"/>
    </location>
</feature>
<feature type="compositionally biased region" description="Basic and acidic residues" evidence="2">
    <location>
        <begin position="810"/>
        <end position="820"/>
    </location>
</feature>
<feature type="compositionally biased region" description="Basic residues" evidence="2">
    <location>
        <begin position="555"/>
        <end position="564"/>
    </location>
</feature>
<protein>
    <recommendedName>
        <fullName evidence="8">Protein FAM208B</fullName>
    </recommendedName>
</protein>
<sequence length="2376" mass="257876">MGERRPGESGETGVPPEPEEPGSLLQRAVSVLQSSSLDSSSQLGLQFSKAILVENDLFLSELKAFAKAKEAAGYSQEELQETFAFLLFDKEEEAKAVCQSGLRVNSSSISTLGDPAKGVYISKYSDFLQPRPWHPGKSGYIVICKLIKGKVRAVAENPTSSFTVPSPGYDCHESCTSRSTHSLVFLPQYYVYEVSGGSTAERPRQVCPYIFLSCQYREPKEMPVLASQRLYCPWRGQLSIQGRLLCTIALRNRYSPTIPAQLPPNLDISHVMGLADLKKKLPEAAFGKKNYTGHEVCFQGIYSSLYEVEISNKDQSKMDQLLEKLKEKDLAIIKYLRDQGVLILLTSSALAREEGLDAKEPVTLLALFLFPSPRALSPPAAKQDPKDVKGTNTKNSTSSRKEHHSRNSIPLKITSVLPGLRYALRRAADSSCSTTSAVKGHLQEYSKLQENSAGKKIPVAPAWEDDEGVDPPRSQKLSARSLAQLRRYLRDPESYTLAISAALGCLSRAGRSSGAHPHPSSSSSALPKLSSPPRGAPTPFLDDFSKSVTSPTKPWGRKSRRKSSRTPGKNPAPQKAQTNPEGGGSKSKGTAKKKNPLASSSSSSSCPKNSGGSGEPMLKLANLRLPHGRKRGAEVLAAEIVHKPQGEGEEKESSAAPNGGEAKKPKTLENSDTKKVPGAESGPKAGKNKLPGKEENKAAKSPEKLQEQSGERGLKEPLPDLPSKSSSQSQGGPNSESHALNLLADLALGSCIPPFIPKDSGLILLESRDSTPQSLPVASDHKYHKADKEENQKKPTSSGNKTPQNQQNPKKTDPKDDPPADKTSGIVSSKLQVFSPQECADVNKHSIISDEHSYASPMPEDPKNPSDPKANPSPELTPPKSSSRNVPGAPLVGKVLPFRHHHSNSSESAQSRGWGRKKEEFSKRHTVTVCGNSLRVTCAWEEEYLFHLDSRYTNDSLEKTVIRALHGPWDPHLPDDLEGMKLILHMWVALFYRKPSKLLSTSRKVVEHINPKKFVSINSSGAFLELSDDSQDCFGLETCPADSAWDPDQTPSSSLDPSPPSQGSLDPSPPPSSSLDPSSPSQGSSQADKEHSQAFPADSQTDVDGTPGDSTVSSSSGELPCGEEEEPSSTSCAEGVSLQDHSGEKLEREHGELEVVPRESGVCSGSAEEAGEEELLEARTPPSPSQDTASTENPGSQSPNSSTAPRTEPQEEEEQQEGDSGSGPGPPEDEEGPGDSGRALEVEDDADPQAAHHSTPSGANPGNAEPGGATEEGEGSQEPSERSEKEKEVEEEENEEFEDEGSFQSPVDLVLSESSDAEMECEQNPGTSASPEEFGAPEEEPAASPTSLPSPCPQRSPPGPSAGAGSDPGDDPQEVSPRREQLPGPSGAEVGSPHSPRGELQFPPEPSPARGAQPDSRMDSPAPPGDTLGCSEQENRDQAPSGERWERAGSTESPCGQGMSLALSPDSSSACLTSPDGSLDPWAAPEDQPTDSVQSPAQSELGRSSCLSQLGGDEAGPHLNSLDNEESNQGGNEVLGEEEQGSPCAEGMEELDDPMGAGDDLEDSPLDYPTPGDECRAEERGEDEFPEAENSPGNDTTNMELEPEIPLPEPEPSSSSREGISAIQELPRQEQNFPNIPGEPTPGVPGRRESVLCRLWKPCREGGAAQLSIPAWSLHSSLQPSCSQELVPAPCSSPGDELGPAELGSAPPSPCDPWDDEEEPLPEVFPPSPDSARWSRGCDSPRNSRGSPEEEEEDLGAGRTPSPAPFPSWECALCEPWDECEHNPEGSQPFPDPDCADPEVGEGEIPNSPIPASPWDEHGDLPGDPLEFSGAEEIPEQLPSQDTHEGLAFEDPSEMDSFGDSEQEYFEGNSHSPLPSRNSCIVRSTGAAGARTSRDSSSRSSLHGEEHGEDWDWDWDWDWDVPRDPRSSVLGRQCRERMDNSQLPRRRPRRSRESHLARSLMGTWRSFEELTQNTLDMECLRFHYKLKETLRNSQPPFSSTSRSLFPPRPAPIPPSPRSRSPLQVTIPPSDTWPHRDTWPSRPRGRSRDPGAPLQLGKLRYHREPPEPRGDIGLILDEYSHFQRVVLGRAPRAGRDPPGPLRAGNGLEPFRGMVEELRGALRSQLHRVAAAAQPGMFFLLETGQEPLFDTVKALLQARGFVRTDPAGFLGARRRRGERLLVIVRSEDVSSHIHTVPSLLELKRCPSVVFAGVDDPEELTGDTFQELFQAGGFVVSDEELLERVTLAQLQEVLKVLERLNRNGRWKWLLHHRESRRLRGDLRDDAQKKQLLLRRCQGEELLELLPFHACDSAPAGPRRVPCLLELQVQHVHARFAVYLTEDPGSSREILESQGILVADINTFLGTVQELAAPFRRSYW</sequence>
<comment type="similarity">
    <text evidence="1">Belongs to the TASOR family.</text>
</comment>
<feature type="compositionally biased region" description="Basic and acidic residues" evidence="2">
    <location>
        <begin position="640"/>
        <end position="653"/>
    </location>
</feature>
<dbReference type="GO" id="GO:0005654">
    <property type="term" value="C:nucleoplasm"/>
    <property type="evidence" value="ECO:0007669"/>
    <property type="project" value="TreeGrafter"/>
</dbReference>
<feature type="compositionally biased region" description="Polar residues" evidence="2">
    <location>
        <begin position="1675"/>
        <end position="1684"/>
    </location>
</feature>
<feature type="compositionally biased region" description="Polar residues" evidence="2">
    <location>
        <begin position="1465"/>
        <end position="1476"/>
    </location>
</feature>
<feature type="compositionally biased region" description="Polar residues" evidence="2">
    <location>
        <begin position="1490"/>
        <end position="1508"/>
    </location>
</feature>
<feature type="region of interest" description="Disordered" evidence="2">
    <location>
        <begin position="1037"/>
        <end position="1647"/>
    </location>
</feature>
<feature type="compositionally biased region" description="Acidic residues" evidence="2">
    <location>
        <begin position="1547"/>
        <end position="1565"/>
    </location>
</feature>
<dbReference type="Pfam" id="PF24630">
    <property type="entry name" value="PIN_TASOR"/>
    <property type="match status" value="1"/>
</dbReference>
<evidence type="ECO:0008006" key="8">
    <source>
        <dbReference type="Google" id="ProtNLM"/>
    </source>
</evidence>
<keyword evidence="7" id="KW-1185">Reference proteome</keyword>
<feature type="compositionally biased region" description="Low complexity" evidence="2">
    <location>
        <begin position="721"/>
        <end position="737"/>
    </location>
</feature>
<feature type="compositionally biased region" description="Pro residues" evidence="2">
    <location>
        <begin position="1348"/>
        <end position="1360"/>
    </location>
</feature>
<dbReference type="OrthoDB" id="5960959at2759"/>
<dbReference type="Proteomes" id="UP000796761">
    <property type="component" value="Unassembled WGS sequence"/>
</dbReference>
<gene>
    <name evidence="6" type="ORF">HGM15179_016102</name>
</gene>
<feature type="compositionally biased region" description="Pro residues" evidence="2">
    <location>
        <begin position="2006"/>
        <end position="2016"/>
    </location>
</feature>
<evidence type="ECO:0000313" key="6">
    <source>
        <dbReference type="EMBL" id="TRZ10988.1"/>
    </source>
</evidence>
<evidence type="ECO:0000259" key="4">
    <source>
        <dbReference type="Pfam" id="PF23314"/>
    </source>
</evidence>
<dbReference type="InterPro" id="IPR056243">
    <property type="entry name" value="TASOR_ab_dom"/>
</dbReference>
<feature type="compositionally biased region" description="Basic and acidic residues" evidence="2">
    <location>
        <begin position="1141"/>
        <end position="1157"/>
    </location>
</feature>
<dbReference type="PANTHER" id="PTHR16207">
    <property type="entry name" value="SET DOMAIN-CONTAINING PROTEIN"/>
    <property type="match status" value="1"/>
</dbReference>
<dbReference type="Pfam" id="PF23314">
    <property type="entry name" value="TASOR_alpha-beta"/>
    <property type="match status" value="1"/>
</dbReference>
<evidence type="ECO:0000256" key="1">
    <source>
        <dbReference type="ARBA" id="ARBA00008058"/>
    </source>
</evidence>
<evidence type="ECO:0000259" key="3">
    <source>
        <dbReference type="Pfam" id="PF12509"/>
    </source>
</evidence>
<feature type="compositionally biased region" description="Basic and acidic residues" evidence="2">
    <location>
        <begin position="1433"/>
        <end position="1449"/>
    </location>
</feature>
<feature type="compositionally biased region" description="Polar residues" evidence="2">
    <location>
        <begin position="1185"/>
        <end position="1205"/>
    </location>
</feature>
<dbReference type="Pfam" id="PF12509">
    <property type="entry name" value="DUF3715"/>
    <property type="match status" value="1"/>
</dbReference>
<evidence type="ECO:0000313" key="7">
    <source>
        <dbReference type="Proteomes" id="UP000796761"/>
    </source>
</evidence>
<feature type="compositionally biased region" description="Low complexity" evidence="2">
    <location>
        <begin position="510"/>
        <end position="533"/>
    </location>
</feature>
<organism evidence="6 7">
    <name type="scientific">Zosterops borbonicus</name>
    <dbReference type="NCBI Taxonomy" id="364589"/>
    <lineage>
        <taxon>Eukaryota</taxon>
        <taxon>Metazoa</taxon>
        <taxon>Chordata</taxon>
        <taxon>Craniata</taxon>
        <taxon>Vertebrata</taxon>
        <taxon>Euteleostomi</taxon>
        <taxon>Archelosauria</taxon>
        <taxon>Archosauria</taxon>
        <taxon>Dinosauria</taxon>
        <taxon>Saurischia</taxon>
        <taxon>Theropoda</taxon>
        <taxon>Coelurosauria</taxon>
        <taxon>Aves</taxon>
        <taxon>Neognathae</taxon>
        <taxon>Neoaves</taxon>
        <taxon>Telluraves</taxon>
        <taxon>Australaves</taxon>
        <taxon>Passeriformes</taxon>
        <taxon>Sylvioidea</taxon>
        <taxon>Zosteropidae</taxon>
        <taxon>Zosterops</taxon>
    </lineage>
</organism>
<feature type="region of interest" description="Disordered" evidence="2">
    <location>
        <begin position="767"/>
        <end position="835"/>
    </location>
</feature>
<feature type="compositionally biased region" description="Polar residues" evidence="2">
    <location>
        <begin position="1869"/>
        <end position="1882"/>
    </location>
</feature>
<feature type="compositionally biased region" description="Basic and acidic residues" evidence="2">
    <location>
        <begin position="691"/>
        <end position="718"/>
    </location>
</feature>
<feature type="region of interest" description="Disordered" evidence="2">
    <location>
        <begin position="1"/>
        <end position="22"/>
    </location>
</feature>
<feature type="region of interest" description="Disordered" evidence="2">
    <location>
        <begin position="1675"/>
        <end position="1908"/>
    </location>
</feature>
<comment type="caution">
    <text evidence="6">The sequence shown here is derived from an EMBL/GenBank/DDBJ whole genome shotgun (WGS) entry which is preliminary data.</text>
</comment>
<feature type="compositionally biased region" description="Polar residues" evidence="2">
    <location>
        <begin position="1098"/>
        <end position="1117"/>
    </location>
</feature>
<feature type="compositionally biased region" description="Low complexity" evidence="2">
    <location>
        <begin position="1159"/>
        <end position="1168"/>
    </location>
</feature>
<feature type="compositionally biased region" description="Low complexity" evidence="2">
    <location>
        <begin position="1073"/>
        <end position="1086"/>
    </location>
</feature>
<feature type="compositionally biased region" description="Basic and acidic residues" evidence="2">
    <location>
        <begin position="1892"/>
        <end position="1906"/>
    </location>
</feature>
<feature type="region of interest" description="Disordered" evidence="2">
    <location>
        <begin position="1930"/>
        <end position="1955"/>
    </location>
</feature>
<feature type="region of interest" description="Disordered" evidence="2">
    <location>
        <begin position="1992"/>
        <end position="2064"/>
    </location>
</feature>
<proteinExistence type="inferred from homology"/>
<feature type="domain" description="TASOR pseudo-PARP" evidence="3">
    <location>
        <begin position="71"/>
        <end position="208"/>
    </location>
</feature>
<accession>A0A8K1G3F0</accession>
<feature type="compositionally biased region" description="Low complexity" evidence="2">
    <location>
        <begin position="1258"/>
        <end position="1269"/>
    </location>
</feature>
<feature type="compositionally biased region" description="Basic and acidic residues" evidence="2">
    <location>
        <begin position="661"/>
        <end position="677"/>
    </location>
</feature>
<reference evidence="6" key="1">
    <citation type="submission" date="2019-04" db="EMBL/GenBank/DDBJ databases">
        <title>Genome assembly of Zosterops borbonicus 15179.</title>
        <authorList>
            <person name="Leroy T."/>
            <person name="Anselmetti Y."/>
            <person name="Tilak M.-K."/>
            <person name="Nabholz B."/>
        </authorList>
    </citation>
    <scope>NUCLEOTIDE SEQUENCE</scope>
    <source>
        <strain evidence="6">HGM_15179</strain>
        <tissue evidence="6">Muscle</tissue>
    </source>
</reference>
<dbReference type="PANTHER" id="PTHR16207:SF10">
    <property type="entry name" value="PROTEIN TASOR 2"/>
    <property type="match status" value="1"/>
</dbReference>
<feature type="compositionally biased region" description="Low complexity" evidence="2">
    <location>
        <begin position="1051"/>
        <end position="1066"/>
    </location>
</feature>
<dbReference type="GO" id="GO:0045814">
    <property type="term" value="P:negative regulation of gene expression, epigenetic"/>
    <property type="evidence" value="ECO:0007669"/>
    <property type="project" value="InterPro"/>
</dbReference>
<feature type="region of interest" description="Disordered" evidence="2">
    <location>
        <begin position="852"/>
        <end position="917"/>
    </location>
</feature>
<dbReference type="InterPro" id="IPR046432">
    <property type="entry name" value="TASOR"/>
</dbReference>
<dbReference type="InterPro" id="IPR056242">
    <property type="entry name" value="PIN_TASOR"/>
</dbReference>
<feature type="region of interest" description="Disordered" evidence="2">
    <location>
        <begin position="509"/>
        <end position="737"/>
    </location>
</feature>